<evidence type="ECO:0000256" key="2">
    <source>
        <dbReference type="ARBA" id="ARBA00008404"/>
    </source>
</evidence>
<evidence type="ECO:0000256" key="6">
    <source>
        <dbReference type="SAM" id="Phobius"/>
    </source>
</evidence>
<dbReference type="RefSeq" id="WP_017637438.1">
    <property type="nucleotide sequence ID" value="NZ_JAUOQO010000006.1"/>
</dbReference>
<sequence>MIETIVISISLILIIIGAIISAVAAIGLLRLEDIYSRAHAAGKAATLGAMSLLMGAFLYFIGTEGYTNMQLIIGIIFVLITGPLSSHMIMKAAYNTNTPYSKNTKVDEIKEDLKDKKL</sequence>
<dbReference type="NCBIfam" id="TIGR01300">
    <property type="entry name" value="CPA3_mnhG_phaG"/>
    <property type="match status" value="1"/>
</dbReference>
<dbReference type="PANTHER" id="PTHR34703">
    <property type="entry name" value="ANTIPORTER SUBUNIT MNHG2-RELATED"/>
    <property type="match status" value="1"/>
</dbReference>
<keyword evidence="4 6" id="KW-0812">Transmembrane</keyword>
<dbReference type="InterPro" id="IPR005133">
    <property type="entry name" value="PhaG_MnhG_YufB"/>
</dbReference>
<evidence type="ECO:0000313" key="7">
    <source>
        <dbReference type="EMBL" id="MDO6574226.1"/>
    </source>
</evidence>
<dbReference type="GeneID" id="72470878"/>
<comment type="caution">
    <text evidence="7">The sequence shown here is derived from an EMBL/GenBank/DDBJ whole genome shotgun (WGS) entry which is preliminary data.</text>
</comment>
<dbReference type="NCBIfam" id="NF009237">
    <property type="entry name" value="PRK12587.1"/>
    <property type="match status" value="1"/>
</dbReference>
<evidence type="ECO:0000256" key="1">
    <source>
        <dbReference type="ARBA" id="ARBA00004651"/>
    </source>
</evidence>
<dbReference type="EMBL" id="JAUOQO010000006">
    <property type="protein sequence ID" value="MDO6574226.1"/>
    <property type="molecule type" value="Genomic_DNA"/>
</dbReference>
<feature type="transmembrane region" description="Helical" evidence="6">
    <location>
        <begin position="67"/>
        <end position="85"/>
    </location>
</feature>
<keyword evidence="5 6" id="KW-1133">Transmembrane helix</keyword>
<evidence type="ECO:0000313" key="8">
    <source>
        <dbReference type="Proteomes" id="UP001170310"/>
    </source>
</evidence>
<comment type="similarity">
    <text evidence="2">Belongs to the CPA3 antiporters (TC 2.A.63) subunit G family.</text>
</comment>
<protein>
    <submittedName>
        <fullName evidence="7">Na+/H+ antiporter Mnh1 subunit G</fullName>
    </submittedName>
</protein>
<proteinExistence type="inferred from homology"/>
<evidence type="ECO:0000256" key="4">
    <source>
        <dbReference type="ARBA" id="ARBA00022692"/>
    </source>
</evidence>
<organism evidence="7 8">
    <name type="scientific">Staphylococcus pasteuri_A</name>
    <dbReference type="NCBI Taxonomy" id="3062664"/>
    <lineage>
        <taxon>Bacteria</taxon>
        <taxon>Bacillati</taxon>
        <taxon>Bacillota</taxon>
        <taxon>Bacilli</taxon>
        <taxon>Bacillales</taxon>
        <taxon>Staphylococcaceae</taxon>
        <taxon>Staphylococcus</taxon>
    </lineage>
</organism>
<dbReference type="GO" id="GO:0015385">
    <property type="term" value="F:sodium:proton antiporter activity"/>
    <property type="evidence" value="ECO:0007669"/>
    <property type="project" value="TreeGrafter"/>
</dbReference>
<feature type="transmembrane region" description="Helical" evidence="6">
    <location>
        <begin position="41"/>
        <end position="61"/>
    </location>
</feature>
<dbReference type="NCBIfam" id="NF009314">
    <property type="entry name" value="PRK12674.1-2"/>
    <property type="match status" value="1"/>
</dbReference>
<name>A0AAW7YU61_9STAP</name>
<dbReference type="Proteomes" id="UP001170310">
    <property type="component" value="Unassembled WGS sequence"/>
</dbReference>
<comment type="subcellular location">
    <subcellularLocation>
        <location evidence="1">Cell membrane</location>
        <topology evidence="1">Multi-pass membrane protein</topology>
    </subcellularLocation>
</comment>
<feature type="transmembrane region" description="Helical" evidence="6">
    <location>
        <begin position="6"/>
        <end position="29"/>
    </location>
</feature>
<keyword evidence="8" id="KW-1185">Reference proteome</keyword>
<keyword evidence="6" id="KW-0472">Membrane</keyword>
<reference evidence="7" key="1">
    <citation type="submission" date="2023-07" db="EMBL/GenBank/DDBJ databases">
        <title>Genome content predicts the carbon catabolic preferences of heterotrophic bacteria.</title>
        <authorList>
            <person name="Gralka M."/>
        </authorList>
    </citation>
    <scope>NUCLEOTIDE SEQUENCE</scope>
    <source>
        <strain evidence="7">E2R20</strain>
    </source>
</reference>
<dbReference type="AlphaFoldDB" id="A0AAW7YU61"/>
<dbReference type="Pfam" id="PF03334">
    <property type="entry name" value="PhaG_MnhG_YufB"/>
    <property type="match status" value="1"/>
</dbReference>
<evidence type="ECO:0000256" key="5">
    <source>
        <dbReference type="ARBA" id="ARBA00022989"/>
    </source>
</evidence>
<dbReference type="GO" id="GO:0005886">
    <property type="term" value="C:plasma membrane"/>
    <property type="evidence" value="ECO:0007669"/>
    <property type="project" value="UniProtKB-SubCell"/>
</dbReference>
<dbReference type="PANTHER" id="PTHR34703:SF1">
    <property type="entry name" value="ANTIPORTER SUBUNIT MNHG2-RELATED"/>
    <property type="match status" value="1"/>
</dbReference>
<accession>A0AAW7YU61</accession>
<gene>
    <name evidence="7" type="primary">mnhG1</name>
    <name evidence="7" type="ORF">Q4528_08645</name>
</gene>
<keyword evidence="3" id="KW-0813">Transport</keyword>
<evidence type="ECO:0000256" key="3">
    <source>
        <dbReference type="ARBA" id="ARBA00022449"/>
    </source>
</evidence>
<keyword evidence="3" id="KW-0050">Antiport</keyword>